<proteinExistence type="predicted"/>
<evidence type="ECO:0000313" key="2">
    <source>
        <dbReference type="Proteomes" id="UP000078430"/>
    </source>
</evidence>
<dbReference type="EMBL" id="CP014792">
    <property type="protein sequence ID" value="ANA43861.1"/>
    <property type="molecule type" value="Genomic_DNA"/>
</dbReference>
<accession>A0ABM7FLL0</accession>
<reference evidence="1 2" key="4">
    <citation type="journal article" date="2016" name="Genome Announc.">
        <title>Chromosome and Plasmids of the Tick-Borne Relapsing Fever Agent Borrelia hermsii.</title>
        <authorList>
            <person name="Barbour A.G."/>
        </authorList>
    </citation>
    <scope>NUCLEOTIDE SEQUENCE [LARGE SCALE GENOMIC DNA]</scope>
    <source>
        <strain evidence="1 2">HS1</strain>
    </source>
</reference>
<protein>
    <submittedName>
        <fullName evidence="1">Integrase family protein</fullName>
    </submittedName>
</protein>
<reference evidence="1 2" key="3">
    <citation type="journal article" date="2006" name="Mol. Microbiol.">
        <title>Antigenic variation by Borrelia hermsii occurs through recombination between extragenic repetitive elements on linear plasmids.</title>
        <authorList>
            <person name="Dai Q."/>
            <person name="Restrepo B.I."/>
            <person name="Porcella S.F."/>
            <person name="Raffel S.J."/>
            <person name="Schwan T.G."/>
            <person name="Barbour A.G."/>
        </authorList>
    </citation>
    <scope>NUCLEOTIDE SEQUENCE [LARGE SCALE GENOMIC DNA]</scope>
    <source>
        <strain evidence="1 2">HS1</strain>
    </source>
</reference>
<dbReference type="Proteomes" id="UP000078430">
    <property type="component" value="Plasmid lpB58"/>
</dbReference>
<gene>
    <name evidence="1" type="ORF">AXX13_B23</name>
</gene>
<name>A0ABM7FLL0_BORHE</name>
<geneLocation type="plasmid" evidence="1 2">
    <name>lpB58</name>
</geneLocation>
<evidence type="ECO:0000313" key="1">
    <source>
        <dbReference type="EMBL" id="ANA43861.1"/>
    </source>
</evidence>
<keyword evidence="2" id="KW-1185">Reference proteome</keyword>
<keyword evidence="1" id="KW-0614">Plasmid</keyword>
<sequence>MQAHQAYFASKGKDKRRTYFFQKSKHKFCDNRISITEISKQFKSLLLKARFRLHICCNIFKYHGDNSLKIKELMKYLSTTEIYNAYELFPASRVQAYKNIKNSLK</sequence>
<reference evidence="1 2" key="2">
    <citation type="journal article" date="2000" name="Infect. Immun.">
        <title>Surface protein variation by expression site switching in the relapsing fever agent Borrelia hermsii.</title>
        <authorList>
            <person name="Barbour A.G."/>
            <person name="Carter C.J."/>
            <person name="Sohaskey C.D."/>
        </authorList>
    </citation>
    <scope>NUCLEOTIDE SEQUENCE [LARGE SCALE GENOMIC DNA]</scope>
    <source>
        <strain evidence="1 2">HS1</strain>
    </source>
</reference>
<organism evidence="1 2">
    <name type="scientific">Borrelia hermsii HS1</name>
    <dbReference type="NCBI Taxonomy" id="1867252"/>
    <lineage>
        <taxon>Bacteria</taxon>
        <taxon>Pseudomonadati</taxon>
        <taxon>Spirochaetota</taxon>
        <taxon>Spirochaetia</taxon>
        <taxon>Spirochaetales</taxon>
        <taxon>Borreliaceae</taxon>
        <taxon>Borrelia</taxon>
    </lineage>
</organism>
<reference evidence="1 2" key="1">
    <citation type="journal article" date="1994" name="Infect. Immun.">
        <title>A family of surface-exposed proteins of 20 kilodaltons in the genus Borrelia.</title>
        <authorList>
            <person name="Carter C.J."/>
            <person name="Bergstrom S."/>
            <person name="Norris S.J."/>
            <person name="Barbour A.G."/>
        </authorList>
    </citation>
    <scope>NUCLEOTIDE SEQUENCE [LARGE SCALE GENOMIC DNA]</scope>
    <source>
        <strain evidence="1 2">HS1</strain>
    </source>
</reference>